<evidence type="ECO:0000313" key="2">
    <source>
        <dbReference type="Proteomes" id="UP000558997"/>
    </source>
</evidence>
<gene>
    <name evidence="1" type="ORF">HDA44_007172</name>
</gene>
<comment type="caution">
    <text evidence="1">The sequence shown here is derived from an EMBL/GenBank/DDBJ whole genome shotgun (WGS) entry which is preliminary data.</text>
</comment>
<evidence type="ECO:0008006" key="3">
    <source>
        <dbReference type="Google" id="ProtNLM"/>
    </source>
</evidence>
<protein>
    <recommendedName>
        <fullName evidence="3">Twin-arginine translocation signal domain-containing protein</fullName>
    </recommendedName>
</protein>
<sequence length="166" mass="17220">MKPARGVRRTSADGTTRRGFLGGVSKVGMAVVAGAAGLVETGQKAMASPQATWRCCNLYFGQPNCPINSSGSYYCTRGTMRQWCCCSGSRTYACGECTGGSSCGQGPFYCSAGWTTAPNTCVSGCASGVATADAAELATWNNGTYPSAPAPDYVDAHPEVFAVRHR</sequence>
<dbReference type="EMBL" id="JACHNF010000001">
    <property type="protein sequence ID" value="MBB5983831.1"/>
    <property type="molecule type" value="Genomic_DNA"/>
</dbReference>
<dbReference type="RefSeq" id="WP_184842233.1">
    <property type="nucleotide sequence ID" value="NZ_BAAAVN010000013.1"/>
</dbReference>
<dbReference type="NCBIfam" id="TIGR01409">
    <property type="entry name" value="TAT_signal_seq"/>
    <property type="match status" value="1"/>
</dbReference>
<organism evidence="1 2">
    <name type="scientific">Kribbella solani</name>
    <dbReference type="NCBI Taxonomy" id="236067"/>
    <lineage>
        <taxon>Bacteria</taxon>
        <taxon>Bacillati</taxon>
        <taxon>Actinomycetota</taxon>
        <taxon>Actinomycetes</taxon>
        <taxon>Propionibacteriales</taxon>
        <taxon>Kribbellaceae</taxon>
        <taxon>Kribbella</taxon>
    </lineage>
</organism>
<dbReference type="Proteomes" id="UP000558997">
    <property type="component" value="Unassembled WGS sequence"/>
</dbReference>
<evidence type="ECO:0000313" key="1">
    <source>
        <dbReference type="EMBL" id="MBB5983831.1"/>
    </source>
</evidence>
<name>A0A841E0U7_9ACTN</name>
<accession>A0A841E0U7</accession>
<dbReference type="InterPro" id="IPR019546">
    <property type="entry name" value="TAT_signal_bac_arc"/>
</dbReference>
<reference evidence="1 2" key="1">
    <citation type="submission" date="2020-08" db="EMBL/GenBank/DDBJ databases">
        <title>Sequencing the genomes of 1000 actinobacteria strains.</title>
        <authorList>
            <person name="Klenk H.-P."/>
        </authorList>
    </citation>
    <scope>NUCLEOTIDE SEQUENCE [LARGE SCALE GENOMIC DNA]</scope>
    <source>
        <strain evidence="1 2">DSM 17294</strain>
    </source>
</reference>
<keyword evidence="2" id="KW-1185">Reference proteome</keyword>
<dbReference type="AlphaFoldDB" id="A0A841E0U7"/>
<proteinExistence type="predicted"/>
<dbReference type="InterPro" id="IPR006311">
    <property type="entry name" value="TAT_signal"/>
</dbReference>
<dbReference type="PROSITE" id="PS51318">
    <property type="entry name" value="TAT"/>
    <property type="match status" value="1"/>
</dbReference>